<evidence type="ECO:0000256" key="3">
    <source>
        <dbReference type="ARBA" id="ARBA00023159"/>
    </source>
</evidence>
<dbReference type="InterPro" id="IPR020449">
    <property type="entry name" value="Tscrpt_reg_AraC-type_HTH"/>
</dbReference>
<dbReference type="GO" id="GO:0043565">
    <property type="term" value="F:sequence-specific DNA binding"/>
    <property type="evidence" value="ECO:0007669"/>
    <property type="project" value="InterPro"/>
</dbReference>
<sequence>MEDPSQARCDAVFESELARRVELGIEPSGGISCHTHATPSPLERWHYHDDYELQLVLRTSGRTYVGNHVGEFKPGSIVLIGPRVPHNLVSLDAPASGTGERSVVIHFPGDLMPKAVELFPDLHDVVSLLDRDRCGIEFMDAGRELQDGFRLVQNTFGVARFSALAELLQCLGRWPRFRLLSSTSIPGARDERRTVLDRRVDKVLELVYQNYADSLSLADASHCAGVGLNGFSRLFKRATGSTFTDFLISVRIARACELLSRKDPQVSSICYLVGFNNISNFNRHFRRLKGMTPSEYRMHMSGRFGGAQRLRLRPAQGGSG</sequence>
<dbReference type="Gene3D" id="2.60.120.10">
    <property type="entry name" value="Jelly Rolls"/>
    <property type="match status" value="1"/>
</dbReference>
<dbReference type="Proteomes" id="UP000077852">
    <property type="component" value="Unassembled WGS sequence"/>
</dbReference>
<keyword evidence="3" id="KW-0010">Activator</keyword>
<dbReference type="InterPro" id="IPR003313">
    <property type="entry name" value="AraC-bd"/>
</dbReference>
<organism evidence="6 7">
    <name type="scientific">Variovorax paradoxus</name>
    <dbReference type="NCBI Taxonomy" id="34073"/>
    <lineage>
        <taxon>Bacteria</taxon>
        <taxon>Pseudomonadati</taxon>
        <taxon>Pseudomonadota</taxon>
        <taxon>Betaproteobacteria</taxon>
        <taxon>Burkholderiales</taxon>
        <taxon>Comamonadaceae</taxon>
        <taxon>Variovorax</taxon>
    </lineage>
</organism>
<dbReference type="Gene3D" id="1.10.10.60">
    <property type="entry name" value="Homeodomain-like"/>
    <property type="match status" value="2"/>
</dbReference>
<dbReference type="InterPro" id="IPR037923">
    <property type="entry name" value="HTH-like"/>
</dbReference>
<evidence type="ECO:0000313" key="6">
    <source>
        <dbReference type="EMBL" id="OAK59113.1"/>
    </source>
</evidence>
<comment type="caution">
    <text evidence="6">The sequence shown here is derived from an EMBL/GenBank/DDBJ whole genome shotgun (WGS) entry which is preliminary data.</text>
</comment>
<protein>
    <recommendedName>
        <fullName evidence="5">HTH araC/xylS-type domain-containing protein</fullName>
    </recommendedName>
</protein>
<dbReference type="AlphaFoldDB" id="A0AA91DKM7"/>
<gene>
    <name evidence="6" type="ORF">A3K87_26625</name>
</gene>
<name>A0AA91DKM7_VARPD</name>
<evidence type="ECO:0000256" key="1">
    <source>
        <dbReference type="ARBA" id="ARBA00023015"/>
    </source>
</evidence>
<accession>A0AA91DKM7</accession>
<dbReference type="InterPro" id="IPR018060">
    <property type="entry name" value="HTH_AraC"/>
</dbReference>
<reference evidence="6 7" key="1">
    <citation type="submission" date="2016-03" db="EMBL/GenBank/DDBJ databases">
        <title>Genome sequence of Variovorax paradoxus KB5.</title>
        <authorList>
            <person name="Jeong H."/>
            <person name="Hong C.E."/>
            <person name="Jo S.H."/>
            <person name="Park J.M."/>
        </authorList>
    </citation>
    <scope>NUCLEOTIDE SEQUENCE [LARGE SCALE GENOMIC DNA]</scope>
    <source>
        <strain evidence="6 7">KB5</strain>
    </source>
</reference>
<evidence type="ECO:0000256" key="2">
    <source>
        <dbReference type="ARBA" id="ARBA00023125"/>
    </source>
</evidence>
<evidence type="ECO:0000259" key="5">
    <source>
        <dbReference type="PROSITE" id="PS01124"/>
    </source>
</evidence>
<dbReference type="RefSeq" id="WP_081270413.1">
    <property type="nucleotide sequence ID" value="NZ_LVHG01000075.1"/>
</dbReference>
<dbReference type="PROSITE" id="PS00041">
    <property type="entry name" value="HTH_ARAC_FAMILY_1"/>
    <property type="match status" value="1"/>
</dbReference>
<feature type="domain" description="HTH araC/xylS-type" evidence="5">
    <location>
        <begin position="201"/>
        <end position="299"/>
    </location>
</feature>
<dbReference type="PANTHER" id="PTHR43280">
    <property type="entry name" value="ARAC-FAMILY TRANSCRIPTIONAL REGULATOR"/>
    <property type="match status" value="1"/>
</dbReference>
<dbReference type="PROSITE" id="PS01124">
    <property type="entry name" value="HTH_ARAC_FAMILY_2"/>
    <property type="match status" value="1"/>
</dbReference>
<dbReference type="InterPro" id="IPR014710">
    <property type="entry name" value="RmlC-like_jellyroll"/>
</dbReference>
<dbReference type="EMBL" id="LVHG01000075">
    <property type="protein sequence ID" value="OAK59113.1"/>
    <property type="molecule type" value="Genomic_DNA"/>
</dbReference>
<dbReference type="Pfam" id="PF02311">
    <property type="entry name" value="AraC_binding"/>
    <property type="match status" value="1"/>
</dbReference>
<dbReference type="InterPro" id="IPR018062">
    <property type="entry name" value="HTH_AraC-typ_CS"/>
</dbReference>
<dbReference type="GO" id="GO:0003700">
    <property type="term" value="F:DNA-binding transcription factor activity"/>
    <property type="evidence" value="ECO:0007669"/>
    <property type="project" value="InterPro"/>
</dbReference>
<keyword evidence="2" id="KW-0238">DNA-binding</keyword>
<dbReference type="SMART" id="SM00342">
    <property type="entry name" value="HTH_ARAC"/>
    <property type="match status" value="1"/>
</dbReference>
<dbReference type="Pfam" id="PF12833">
    <property type="entry name" value="HTH_18"/>
    <property type="match status" value="1"/>
</dbReference>
<dbReference type="InterPro" id="IPR009057">
    <property type="entry name" value="Homeodomain-like_sf"/>
</dbReference>
<dbReference type="PANTHER" id="PTHR43280:SF27">
    <property type="entry name" value="TRANSCRIPTIONAL REGULATOR MTLR"/>
    <property type="match status" value="1"/>
</dbReference>
<keyword evidence="4" id="KW-0804">Transcription</keyword>
<evidence type="ECO:0000256" key="4">
    <source>
        <dbReference type="ARBA" id="ARBA00023163"/>
    </source>
</evidence>
<dbReference type="SUPFAM" id="SSF51215">
    <property type="entry name" value="Regulatory protein AraC"/>
    <property type="match status" value="1"/>
</dbReference>
<evidence type="ECO:0000313" key="7">
    <source>
        <dbReference type="Proteomes" id="UP000077852"/>
    </source>
</evidence>
<dbReference type="SUPFAM" id="SSF46689">
    <property type="entry name" value="Homeodomain-like"/>
    <property type="match status" value="2"/>
</dbReference>
<proteinExistence type="predicted"/>
<dbReference type="PRINTS" id="PR00032">
    <property type="entry name" value="HTHARAC"/>
</dbReference>
<keyword evidence="1" id="KW-0805">Transcription regulation</keyword>